<feature type="transmembrane region" description="Helical" evidence="6">
    <location>
        <begin position="415"/>
        <end position="433"/>
    </location>
</feature>
<feature type="transmembrane region" description="Helical" evidence="6">
    <location>
        <begin position="347"/>
        <end position="364"/>
    </location>
</feature>
<dbReference type="Proteomes" id="UP000294843">
    <property type="component" value="Unassembled WGS sequence"/>
</dbReference>
<dbReference type="NCBIfam" id="NF037982">
    <property type="entry name" value="Nramp_1"/>
    <property type="match status" value="1"/>
</dbReference>
<keyword evidence="5 6" id="KW-0472">Membrane</keyword>
<name>A0A4R6BZY5_9STAP</name>
<feature type="transmembrane region" description="Helical" evidence="6">
    <location>
        <begin position="296"/>
        <end position="315"/>
    </location>
</feature>
<dbReference type="PANTHER" id="PTHR11706:SF33">
    <property type="entry name" value="NATURAL RESISTANCE-ASSOCIATED MACROPHAGE PROTEIN 2"/>
    <property type="match status" value="1"/>
</dbReference>
<organism evidence="7 8">
    <name type="scientific">Macrococcus bovicus</name>
    <dbReference type="NCBI Taxonomy" id="69968"/>
    <lineage>
        <taxon>Bacteria</taxon>
        <taxon>Bacillati</taxon>
        <taxon>Bacillota</taxon>
        <taxon>Bacilli</taxon>
        <taxon>Bacillales</taxon>
        <taxon>Staphylococcaceae</taxon>
        <taxon>Macrococcus</taxon>
    </lineage>
</organism>
<dbReference type="InterPro" id="IPR001046">
    <property type="entry name" value="NRAMP_fam"/>
</dbReference>
<dbReference type="RefSeq" id="WP_133451510.1">
    <property type="nucleotide sequence ID" value="NZ_SCWF01000004.1"/>
</dbReference>
<feature type="transmembrane region" description="Helical" evidence="6">
    <location>
        <begin position="54"/>
        <end position="81"/>
    </location>
</feature>
<evidence type="ECO:0000256" key="5">
    <source>
        <dbReference type="ARBA" id="ARBA00023136"/>
    </source>
</evidence>
<evidence type="ECO:0000313" key="7">
    <source>
        <dbReference type="EMBL" id="TDM14323.1"/>
    </source>
</evidence>
<keyword evidence="6" id="KW-0406">Ion transport</keyword>
<comment type="function">
    <text evidence="6">H(+)-stimulated, divalent metal cation uptake system.</text>
</comment>
<evidence type="ECO:0000256" key="4">
    <source>
        <dbReference type="ARBA" id="ARBA00022989"/>
    </source>
</evidence>
<feature type="transmembrane region" description="Helical" evidence="6">
    <location>
        <begin position="376"/>
        <end position="395"/>
    </location>
</feature>
<feature type="transmembrane region" description="Helical" evidence="6">
    <location>
        <begin position="256"/>
        <end position="276"/>
    </location>
</feature>
<gene>
    <name evidence="6" type="primary">mntH</name>
    <name evidence="7" type="ORF">ERX55_05110</name>
</gene>
<dbReference type="GO" id="GO:0005384">
    <property type="term" value="F:manganese ion transmembrane transporter activity"/>
    <property type="evidence" value="ECO:0007669"/>
    <property type="project" value="TreeGrafter"/>
</dbReference>
<dbReference type="NCBIfam" id="NF001923">
    <property type="entry name" value="PRK00701.1"/>
    <property type="match status" value="1"/>
</dbReference>
<evidence type="ECO:0000256" key="3">
    <source>
        <dbReference type="ARBA" id="ARBA00022692"/>
    </source>
</evidence>
<proteinExistence type="inferred from homology"/>
<dbReference type="NCBIfam" id="TIGR01197">
    <property type="entry name" value="nramp"/>
    <property type="match status" value="1"/>
</dbReference>
<keyword evidence="6" id="KW-0769">Symport</keyword>
<sequence length="440" mass="48377">MQNSLEEINSTVRYNDNYPFLKRLSAFIGPGLLIAVGYMDPGNWITSMSGGAKYGYVLLSVILLSSLMAMLLQSLSVRLGIASGMDLAQVTRRMTTKNKAVVAWIIAELAIMATDIAEIIGSAIALNLLFDIPLVIGVAITVADVFLLLLIMRLGFRKLEAVVGVLVFTILIIFVFEVYWSHPDAREILNGFVPQTAVLTNSGILYMALGIVGATIMPHNLYLHSSIVQTRQYNRDSNPSKKEAIRLATIDSNLQLSIAFLVNCLLLTLGAALFYGTHQSLGRFYELYRALKESHIAGPVGGGVMSTLFAVALLASGQNSTITGTLSGQIVMEGFINLRMKPWMRRLLTRLLAVIPVFFCLYFYGSSIANVEELLVFTQVFLSLALPLSIIPLLMATSKKQIMGEDFVNRRIINIIGWLSVVVLCVLNLYLIVETLLEVI</sequence>
<dbReference type="Pfam" id="PF01566">
    <property type="entry name" value="Nramp"/>
    <property type="match status" value="1"/>
</dbReference>
<dbReference type="HAMAP" id="MF_00221">
    <property type="entry name" value="NRAMP"/>
    <property type="match status" value="1"/>
</dbReference>
<comment type="similarity">
    <text evidence="6">Belongs to the NRAMP family.</text>
</comment>
<dbReference type="GO" id="GO:0005886">
    <property type="term" value="C:plasma membrane"/>
    <property type="evidence" value="ECO:0007669"/>
    <property type="project" value="UniProtKB-SubCell"/>
</dbReference>
<feature type="transmembrane region" description="Helical" evidence="6">
    <location>
        <begin position="132"/>
        <end position="152"/>
    </location>
</feature>
<dbReference type="GO" id="GO:0034755">
    <property type="term" value="P:iron ion transmembrane transport"/>
    <property type="evidence" value="ECO:0007669"/>
    <property type="project" value="TreeGrafter"/>
</dbReference>
<reference evidence="7 8" key="1">
    <citation type="submission" date="2019-01" db="EMBL/GenBank/DDBJ databases">
        <title>Draft genome sequences of the type strains of six Macrococcus species.</title>
        <authorList>
            <person name="Mazhar S."/>
            <person name="Altermann E."/>
            <person name="Hill C."/>
            <person name="Mcauliffe O."/>
        </authorList>
    </citation>
    <scope>NUCLEOTIDE SEQUENCE [LARGE SCALE GENOMIC DNA]</scope>
    <source>
        <strain evidence="7 8">ATCC 51825</strain>
    </source>
</reference>
<keyword evidence="8" id="KW-1185">Reference proteome</keyword>
<dbReference type="EMBL" id="SCWF01000004">
    <property type="protein sequence ID" value="TDM14323.1"/>
    <property type="molecule type" value="Genomic_DNA"/>
</dbReference>
<feature type="transmembrane region" description="Helical" evidence="6">
    <location>
        <begin position="159"/>
        <end position="180"/>
    </location>
</feature>
<feature type="transmembrane region" description="Helical" evidence="6">
    <location>
        <begin position="204"/>
        <end position="223"/>
    </location>
</feature>
<dbReference type="GO" id="GO:0015293">
    <property type="term" value="F:symporter activity"/>
    <property type="evidence" value="ECO:0007669"/>
    <property type="project" value="UniProtKB-UniRule"/>
</dbReference>
<comment type="subcellular location">
    <subcellularLocation>
        <location evidence="6">Cell membrane</location>
        <topology evidence="6">Multi-pass membrane protein</topology>
    </subcellularLocation>
    <subcellularLocation>
        <location evidence="1">Membrane</location>
        <topology evidence="1">Multi-pass membrane protein</topology>
    </subcellularLocation>
</comment>
<comment type="caution">
    <text evidence="7">The sequence shown here is derived from an EMBL/GenBank/DDBJ whole genome shotgun (WGS) entry which is preliminary data.</text>
</comment>
<evidence type="ECO:0000313" key="8">
    <source>
        <dbReference type="Proteomes" id="UP000294843"/>
    </source>
</evidence>
<evidence type="ECO:0000256" key="1">
    <source>
        <dbReference type="ARBA" id="ARBA00004141"/>
    </source>
</evidence>
<dbReference type="PRINTS" id="PR00447">
    <property type="entry name" value="NATRESASSCMP"/>
</dbReference>
<dbReference type="OrthoDB" id="9787548at2"/>
<accession>A0A4R6BZY5</accession>
<keyword evidence="4 6" id="KW-1133">Transmembrane helix</keyword>
<keyword evidence="3 6" id="KW-0812">Transmembrane</keyword>
<dbReference type="GO" id="GO:0015086">
    <property type="term" value="F:cadmium ion transmembrane transporter activity"/>
    <property type="evidence" value="ECO:0007669"/>
    <property type="project" value="TreeGrafter"/>
</dbReference>
<keyword evidence="6" id="KW-1003">Cell membrane</keyword>
<evidence type="ECO:0000256" key="2">
    <source>
        <dbReference type="ARBA" id="ARBA00022448"/>
    </source>
</evidence>
<protein>
    <recommendedName>
        <fullName evidence="6">Divalent metal cation transporter MntH</fullName>
    </recommendedName>
</protein>
<feature type="transmembrane region" description="Helical" evidence="6">
    <location>
        <begin position="101"/>
        <end position="126"/>
    </location>
</feature>
<dbReference type="AlphaFoldDB" id="A0A4R6BZY5"/>
<feature type="transmembrane region" description="Helical" evidence="6">
    <location>
        <begin position="20"/>
        <end position="39"/>
    </location>
</feature>
<keyword evidence="2 6" id="KW-0813">Transport</keyword>
<dbReference type="PANTHER" id="PTHR11706">
    <property type="entry name" value="SOLUTE CARRIER PROTEIN FAMILY 11 MEMBER"/>
    <property type="match status" value="1"/>
</dbReference>
<dbReference type="GO" id="GO:0046872">
    <property type="term" value="F:metal ion binding"/>
    <property type="evidence" value="ECO:0007669"/>
    <property type="project" value="UniProtKB-UniRule"/>
</dbReference>
<evidence type="ECO:0000256" key="6">
    <source>
        <dbReference type="HAMAP-Rule" id="MF_00221"/>
    </source>
</evidence>